<evidence type="ECO:0000313" key="2">
    <source>
        <dbReference type="Proteomes" id="UP000009168"/>
    </source>
</evidence>
<dbReference type="EMBL" id="GG662639">
    <property type="protein sequence ID" value="EAR99484.2"/>
    <property type="molecule type" value="Genomic_DNA"/>
</dbReference>
<keyword evidence="2" id="KW-1185">Reference proteome</keyword>
<dbReference type="KEGG" id="tet:TTHERM_00136480"/>
<proteinExistence type="predicted"/>
<dbReference type="AlphaFoldDB" id="I7MKL0"/>
<evidence type="ECO:0000313" key="1">
    <source>
        <dbReference type="EMBL" id="EAR99484.2"/>
    </source>
</evidence>
<dbReference type="RefSeq" id="XP_001019729.2">
    <property type="nucleotide sequence ID" value="XM_001019729.2"/>
</dbReference>
<dbReference type="Proteomes" id="UP000009168">
    <property type="component" value="Unassembled WGS sequence"/>
</dbReference>
<name>I7MKL0_TETTS</name>
<protein>
    <submittedName>
        <fullName evidence="1">Uncharacterized protein</fullName>
    </submittedName>
</protein>
<accession>I7MKL0</accession>
<dbReference type="GeneID" id="7843782"/>
<sequence>MIQLNKFKLNIRTRSQSVQKNIKSDEGLSPCLKLNKKISSQCKESSAGDQSTLAFTDVAQDSPKANIIFQERYTPNVRGNSNYGRTYGLSQESKFKQLGSFTPQTVESADSKAYQDIDQLTKYYQNLKLFVSGSPSRRKRVLSSYVKSSSPYQKKSDVQSFSISLKNSEDPQNFLLTNINISNDNNYNNVQKKYIRPNSLSQSPKKNFLRESGYTSVLKNSSMMQSKSPKQIQEELEEKKRIQDNQKIEQFDNLIKHRLSKMMVDLSKFESEDFYGKDTAKGEAKQQKQKISIPFTSYLKKQDNDLYIEKFKEITRNPQMKIQYDDLIKQVRVENLEKHQILDKSIKEEKDKYKQELLSRSPHATTIYDILAQSQKSRLRIKAKLKEELPLISRFNTQI</sequence>
<dbReference type="InParanoid" id="I7MKL0"/>
<gene>
    <name evidence="1" type="ORF">TTHERM_00136480</name>
</gene>
<reference evidence="2" key="1">
    <citation type="journal article" date="2006" name="PLoS Biol.">
        <title>Macronuclear genome sequence of the ciliate Tetrahymena thermophila, a model eukaryote.</title>
        <authorList>
            <person name="Eisen J.A."/>
            <person name="Coyne R.S."/>
            <person name="Wu M."/>
            <person name="Wu D."/>
            <person name="Thiagarajan M."/>
            <person name="Wortman J.R."/>
            <person name="Badger J.H."/>
            <person name="Ren Q."/>
            <person name="Amedeo P."/>
            <person name="Jones K.M."/>
            <person name="Tallon L.J."/>
            <person name="Delcher A.L."/>
            <person name="Salzberg S.L."/>
            <person name="Silva J.C."/>
            <person name="Haas B.J."/>
            <person name="Majoros W.H."/>
            <person name="Farzad M."/>
            <person name="Carlton J.M."/>
            <person name="Smith R.K. Jr."/>
            <person name="Garg J."/>
            <person name="Pearlman R.E."/>
            <person name="Karrer K.M."/>
            <person name="Sun L."/>
            <person name="Manning G."/>
            <person name="Elde N.C."/>
            <person name="Turkewitz A.P."/>
            <person name="Asai D.J."/>
            <person name="Wilkes D.E."/>
            <person name="Wang Y."/>
            <person name="Cai H."/>
            <person name="Collins K."/>
            <person name="Stewart B.A."/>
            <person name="Lee S.R."/>
            <person name="Wilamowska K."/>
            <person name="Weinberg Z."/>
            <person name="Ruzzo W.L."/>
            <person name="Wloga D."/>
            <person name="Gaertig J."/>
            <person name="Frankel J."/>
            <person name="Tsao C.-C."/>
            <person name="Gorovsky M.A."/>
            <person name="Keeling P.J."/>
            <person name="Waller R.F."/>
            <person name="Patron N.J."/>
            <person name="Cherry J.M."/>
            <person name="Stover N.A."/>
            <person name="Krieger C.J."/>
            <person name="del Toro C."/>
            <person name="Ryder H.F."/>
            <person name="Williamson S.C."/>
            <person name="Barbeau R.A."/>
            <person name="Hamilton E.P."/>
            <person name="Orias E."/>
        </authorList>
    </citation>
    <scope>NUCLEOTIDE SEQUENCE [LARGE SCALE GENOMIC DNA]</scope>
    <source>
        <strain evidence="2">SB210</strain>
    </source>
</reference>
<organism evidence="1 2">
    <name type="scientific">Tetrahymena thermophila (strain SB210)</name>
    <dbReference type="NCBI Taxonomy" id="312017"/>
    <lineage>
        <taxon>Eukaryota</taxon>
        <taxon>Sar</taxon>
        <taxon>Alveolata</taxon>
        <taxon>Ciliophora</taxon>
        <taxon>Intramacronucleata</taxon>
        <taxon>Oligohymenophorea</taxon>
        <taxon>Hymenostomatida</taxon>
        <taxon>Tetrahymenina</taxon>
        <taxon>Tetrahymenidae</taxon>
        <taxon>Tetrahymena</taxon>
    </lineage>
</organism>